<dbReference type="NCBIfam" id="TIGR01198">
    <property type="entry name" value="pgl"/>
    <property type="match status" value="1"/>
</dbReference>
<evidence type="ECO:0000256" key="1">
    <source>
        <dbReference type="ARBA" id="ARBA00000832"/>
    </source>
</evidence>
<evidence type="ECO:0000256" key="4">
    <source>
        <dbReference type="ARBA" id="ARBA00010662"/>
    </source>
</evidence>
<dbReference type="PANTHER" id="PTHR11054">
    <property type="entry name" value="6-PHOSPHOGLUCONOLACTONASE"/>
    <property type="match status" value="1"/>
</dbReference>
<proteinExistence type="inferred from homology"/>
<dbReference type="InterPro" id="IPR006148">
    <property type="entry name" value="Glc/Gal-6P_isomerase"/>
</dbReference>
<dbReference type="InterPro" id="IPR005900">
    <property type="entry name" value="6-phosphogluconolactonase_DevB"/>
</dbReference>
<comment type="pathway">
    <text evidence="3 7">Carbohydrate degradation; pentose phosphate pathway; D-ribulose 5-phosphate from D-glucose 6-phosphate (oxidative stage): step 2/3.</text>
</comment>
<dbReference type="Gene3D" id="3.40.50.1360">
    <property type="match status" value="1"/>
</dbReference>
<name>A0ABV7LGH3_9HYPH</name>
<keyword evidence="7 9" id="KW-0378">Hydrolase</keyword>
<dbReference type="EC" id="3.1.1.31" evidence="5 7"/>
<dbReference type="PANTHER" id="PTHR11054:SF0">
    <property type="entry name" value="6-PHOSPHOGLUCONOLACTONASE"/>
    <property type="match status" value="1"/>
</dbReference>
<dbReference type="Pfam" id="PF01182">
    <property type="entry name" value="Glucosamine_iso"/>
    <property type="match status" value="1"/>
</dbReference>
<evidence type="ECO:0000256" key="6">
    <source>
        <dbReference type="ARBA" id="ARBA00020337"/>
    </source>
</evidence>
<accession>A0ABV7LGH3</accession>
<organism evidence="9 10">
    <name type="scientific">Camelimonas abortus</name>
    <dbReference type="NCBI Taxonomy" id="1017184"/>
    <lineage>
        <taxon>Bacteria</taxon>
        <taxon>Pseudomonadati</taxon>
        <taxon>Pseudomonadota</taxon>
        <taxon>Alphaproteobacteria</taxon>
        <taxon>Hyphomicrobiales</taxon>
        <taxon>Chelatococcaceae</taxon>
        <taxon>Camelimonas</taxon>
    </lineage>
</organism>
<evidence type="ECO:0000256" key="5">
    <source>
        <dbReference type="ARBA" id="ARBA00013198"/>
    </source>
</evidence>
<evidence type="ECO:0000313" key="10">
    <source>
        <dbReference type="Proteomes" id="UP001595536"/>
    </source>
</evidence>
<dbReference type="InterPro" id="IPR039104">
    <property type="entry name" value="6PGL"/>
</dbReference>
<comment type="catalytic activity">
    <reaction evidence="1 7">
        <text>6-phospho-D-glucono-1,5-lactone + H2O = 6-phospho-D-gluconate + H(+)</text>
        <dbReference type="Rhea" id="RHEA:12556"/>
        <dbReference type="ChEBI" id="CHEBI:15377"/>
        <dbReference type="ChEBI" id="CHEBI:15378"/>
        <dbReference type="ChEBI" id="CHEBI:57955"/>
        <dbReference type="ChEBI" id="CHEBI:58759"/>
        <dbReference type="EC" id="3.1.1.31"/>
    </reaction>
</comment>
<evidence type="ECO:0000259" key="8">
    <source>
        <dbReference type="Pfam" id="PF01182"/>
    </source>
</evidence>
<comment type="function">
    <text evidence="2 7">Hydrolysis of 6-phosphogluconolactone to 6-phosphogluconate.</text>
</comment>
<dbReference type="EMBL" id="JBHRUV010000066">
    <property type="protein sequence ID" value="MFC3266966.1"/>
    <property type="molecule type" value="Genomic_DNA"/>
</dbReference>
<dbReference type="CDD" id="cd01400">
    <property type="entry name" value="6PGL"/>
    <property type="match status" value="1"/>
</dbReference>
<evidence type="ECO:0000313" key="9">
    <source>
        <dbReference type="EMBL" id="MFC3266966.1"/>
    </source>
</evidence>
<protein>
    <recommendedName>
        <fullName evidence="6 7">6-phosphogluconolactonase</fullName>
        <shortName evidence="7">6PGL</shortName>
        <ecNumber evidence="5 7">3.1.1.31</ecNumber>
    </recommendedName>
</protein>
<gene>
    <name evidence="7 9" type="primary">pgl</name>
    <name evidence="9" type="ORF">ACFOEX_11480</name>
</gene>
<dbReference type="GO" id="GO:0017057">
    <property type="term" value="F:6-phosphogluconolactonase activity"/>
    <property type="evidence" value="ECO:0007669"/>
    <property type="project" value="UniProtKB-EC"/>
</dbReference>
<feature type="domain" description="Glucosamine/galactosamine-6-phosphate isomerase" evidence="8">
    <location>
        <begin position="11"/>
        <end position="236"/>
    </location>
</feature>
<sequence length="255" mass="27409">MALQETIISADLDGLAANAALWLLEALADAEAEGARRLRVCLSGGSTPQRLYALLAAPAWSARLPWEKIEWYFGDDRFVPHDHPDSNARMAREALFDHAPATAGRVHYIPWGPDIVACAAAYERTLRAAMARDREEDPGRPLFDAVICGLGRDGHTASLFPGKPALAVTDRLATAVPEAGQPPFTPRITLTFPALNDSRFTAFLVAGADKRPALERLRAGADLPAARITAKRCLTWLLDRAAAGADAERPAPGVS</sequence>
<reference evidence="10" key="1">
    <citation type="journal article" date="2019" name="Int. J. Syst. Evol. Microbiol.">
        <title>The Global Catalogue of Microorganisms (GCM) 10K type strain sequencing project: providing services to taxonomists for standard genome sequencing and annotation.</title>
        <authorList>
            <consortium name="The Broad Institute Genomics Platform"/>
            <consortium name="The Broad Institute Genome Sequencing Center for Infectious Disease"/>
            <person name="Wu L."/>
            <person name="Ma J."/>
        </authorList>
    </citation>
    <scope>NUCLEOTIDE SEQUENCE [LARGE SCALE GENOMIC DNA]</scope>
    <source>
        <strain evidence="10">CCM 7941</strain>
    </source>
</reference>
<comment type="similarity">
    <text evidence="4 7">Belongs to the glucosamine/galactosamine-6-phosphate isomerase family. 6-phosphogluconolactonase subfamily.</text>
</comment>
<evidence type="ECO:0000256" key="7">
    <source>
        <dbReference type="RuleBase" id="RU365095"/>
    </source>
</evidence>
<keyword evidence="10" id="KW-1185">Reference proteome</keyword>
<evidence type="ECO:0000256" key="3">
    <source>
        <dbReference type="ARBA" id="ARBA00004961"/>
    </source>
</evidence>
<comment type="caution">
    <text evidence="9">The sequence shown here is derived from an EMBL/GenBank/DDBJ whole genome shotgun (WGS) entry which is preliminary data.</text>
</comment>
<dbReference type="InterPro" id="IPR037171">
    <property type="entry name" value="NagB/RpiA_transferase-like"/>
</dbReference>
<evidence type="ECO:0000256" key="2">
    <source>
        <dbReference type="ARBA" id="ARBA00002681"/>
    </source>
</evidence>
<dbReference type="SUPFAM" id="SSF100950">
    <property type="entry name" value="NagB/RpiA/CoA transferase-like"/>
    <property type="match status" value="1"/>
</dbReference>
<dbReference type="RefSeq" id="WP_376830879.1">
    <property type="nucleotide sequence ID" value="NZ_JBHLWR010000006.1"/>
</dbReference>
<dbReference type="Proteomes" id="UP001595536">
    <property type="component" value="Unassembled WGS sequence"/>
</dbReference>